<organism evidence="1 2">
    <name type="scientific">Mollisia scopiformis</name>
    <name type="common">Conifer needle endophyte fungus</name>
    <name type="synonym">Phialocephala scopiformis</name>
    <dbReference type="NCBI Taxonomy" id="149040"/>
    <lineage>
        <taxon>Eukaryota</taxon>
        <taxon>Fungi</taxon>
        <taxon>Dikarya</taxon>
        <taxon>Ascomycota</taxon>
        <taxon>Pezizomycotina</taxon>
        <taxon>Leotiomycetes</taxon>
        <taxon>Helotiales</taxon>
        <taxon>Mollisiaceae</taxon>
        <taxon>Mollisia</taxon>
    </lineage>
</organism>
<proteinExistence type="predicted"/>
<keyword evidence="2" id="KW-1185">Reference proteome</keyword>
<sequence>MSPIIFKKAGHNPDLYFHVFNQDFFVNSVVLKMNCRFFRTFLDPSGGKKPHSTLPEFSSEWFTRIEDVVEGKKFRSWSLIFEKFLCAVFGRSYHLQNAVELATLIDMARYYGALPTVTETICAAVLRSSTFAESMFKDPHSVLASAKTLRNYMLFKDSLILSLGPWSAPKYRDFADVELFRAADSLHSSICASLDETQRNIFQAMAKGNQTSQIQYERYQITPVLPAYYRLCLEINFVPEEMGSEIRDHIKPIFINHLHLMPHVTAGSSKFEDYFLCIEVPDHILPWDPKEEEWYI</sequence>
<dbReference type="AlphaFoldDB" id="A0A194XW90"/>
<name>A0A194XW90_MOLSC</name>
<dbReference type="RefSeq" id="XP_018078858.1">
    <property type="nucleotide sequence ID" value="XM_018221064.1"/>
</dbReference>
<reference evidence="1 2" key="1">
    <citation type="submission" date="2015-10" db="EMBL/GenBank/DDBJ databases">
        <title>Full genome of DAOMC 229536 Phialocephala scopiformis, a fungal endophyte of spruce producing the potent anti-insectan compound rugulosin.</title>
        <authorList>
            <consortium name="DOE Joint Genome Institute"/>
            <person name="Walker A.K."/>
            <person name="Frasz S.L."/>
            <person name="Seifert K.A."/>
            <person name="Miller J.D."/>
            <person name="Mondo S.J."/>
            <person name="Labutti K."/>
            <person name="Lipzen A."/>
            <person name="Dockter R."/>
            <person name="Kennedy M."/>
            <person name="Grigoriev I.V."/>
            <person name="Spatafora J.W."/>
        </authorList>
    </citation>
    <scope>NUCLEOTIDE SEQUENCE [LARGE SCALE GENOMIC DNA]</scope>
    <source>
        <strain evidence="1 2">CBS 120377</strain>
    </source>
</reference>
<dbReference type="EMBL" id="KQ947404">
    <property type="protein sequence ID" value="KUJ24503.1"/>
    <property type="molecule type" value="Genomic_DNA"/>
</dbReference>
<dbReference type="KEGG" id="psco:LY89DRAFT_745391"/>
<gene>
    <name evidence="1" type="ORF">LY89DRAFT_745391</name>
</gene>
<dbReference type="GeneID" id="28830790"/>
<evidence type="ECO:0000313" key="2">
    <source>
        <dbReference type="Proteomes" id="UP000070700"/>
    </source>
</evidence>
<evidence type="ECO:0008006" key="3">
    <source>
        <dbReference type="Google" id="ProtNLM"/>
    </source>
</evidence>
<dbReference type="OrthoDB" id="2129688at2759"/>
<evidence type="ECO:0000313" key="1">
    <source>
        <dbReference type="EMBL" id="KUJ24503.1"/>
    </source>
</evidence>
<accession>A0A194XW90</accession>
<dbReference type="Proteomes" id="UP000070700">
    <property type="component" value="Unassembled WGS sequence"/>
</dbReference>
<dbReference type="InParanoid" id="A0A194XW90"/>
<protein>
    <recommendedName>
        <fullName evidence="3">BTB domain-containing protein</fullName>
    </recommendedName>
</protein>